<name>A0AAD9MZ64_9ANNE</name>
<evidence type="ECO:0000313" key="2">
    <source>
        <dbReference type="EMBL" id="KAK2148374.1"/>
    </source>
</evidence>
<dbReference type="EMBL" id="JAODUP010000501">
    <property type="protein sequence ID" value="KAK2148374.1"/>
    <property type="molecule type" value="Genomic_DNA"/>
</dbReference>
<dbReference type="AlphaFoldDB" id="A0AAD9MZ64"/>
<proteinExistence type="predicted"/>
<evidence type="ECO:0000256" key="1">
    <source>
        <dbReference type="ARBA" id="ARBA00093634"/>
    </source>
</evidence>
<dbReference type="GO" id="GO:0051082">
    <property type="term" value="F:unfolded protein binding"/>
    <property type="evidence" value="ECO:0007669"/>
    <property type="project" value="TreeGrafter"/>
</dbReference>
<dbReference type="InterPro" id="IPR040357">
    <property type="entry name" value="Vma22/CCDC115"/>
</dbReference>
<accession>A0AAD9MZ64</accession>
<keyword evidence="3" id="KW-1185">Reference proteome</keyword>
<dbReference type="PANTHER" id="PTHR31996">
    <property type="entry name" value="COILED-COIL DOMAIN-CONTAINING PROTEIN 115"/>
    <property type="match status" value="1"/>
</dbReference>
<sequence>MDTESELNEVCEKLDQTLDGIMMTLEDILTCQAELDEYIKKGFLMMSKARYNIGLTRISSMQYNEDGLEEAATKVIVTEGKDSDVIFSLLQDDTECDDVHSSMLRHRKEQKENTSPEDLTESIHHLNIGNISNVHKETDEKRGTKVSKRNSDPLNWFGVLVPQALRQSQHQFKRATEQCCHLATLKGHLLKLRTDQEVLMKRKIMLKPDNNSEESTEELSCDESA</sequence>
<organism evidence="2 3">
    <name type="scientific">Paralvinella palmiformis</name>
    <dbReference type="NCBI Taxonomy" id="53620"/>
    <lineage>
        <taxon>Eukaryota</taxon>
        <taxon>Metazoa</taxon>
        <taxon>Spiralia</taxon>
        <taxon>Lophotrochozoa</taxon>
        <taxon>Annelida</taxon>
        <taxon>Polychaeta</taxon>
        <taxon>Sedentaria</taxon>
        <taxon>Canalipalpata</taxon>
        <taxon>Terebellida</taxon>
        <taxon>Terebelliformia</taxon>
        <taxon>Alvinellidae</taxon>
        <taxon>Paralvinella</taxon>
    </lineage>
</organism>
<comment type="caution">
    <text evidence="2">The sequence shown here is derived from an EMBL/GenBank/DDBJ whole genome shotgun (WGS) entry which is preliminary data.</text>
</comment>
<dbReference type="PANTHER" id="PTHR31996:SF2">
    <property type="entry name" value="COILED-COIL DOMAIN-CONTAINING PROTEIN 115"/>
    <property type="match status" value="1"/>
</dbReference>
<reference evidence="2" key="1">
    <citation type="journal article" date="2023" name="Mol. Biol. Evol.">
        <title>Third-Generation Sequencing Reveals the Adaptive Role of the Epigenome in Three Deep-Sea Polychaetes.</title>
        <authorList>
            <person name="Perez M."/>
            <person name="Aroh O."/>
            <person name="Sun Y."/>
            <person name="Lan Y."/>
            <person name="Juniper S.K."/>
            <person name="Young C.R."/>
            <person name="Angers B."/>
            <person name="Qian P.Y."/>
        </authorList>
    </citation>
    <scope>NUCLEOTIDE SEQUENCE</scope>
    <source>
        <strain evidence="2">P08H-3</strain>
    </source>
</reference>
<dbReference type="Proteomes" id="UP001208570">
    <property type="component" value="Unassembled WGS sequence"/>
</dbReference>
<dbReference type="GO" id="GO:0070072">
    <property type="term" value="P:vacuolar proton-transporting V-type ATPase complex assembly"/>
    <property type="evidence" value="ECO:0007669"/>
    <property type="project" value="InterPro"/>
</dbReference>
<gene>
    <name evidence="2" type="ORF">LSH36_501g08048</name>
</gene>
<dbReference type="Pfam" id="PF21730">
    <property type="entry name" value="Vma22_CCDC115"/>
    <property type="match status" value="1"/>
</dbReference>
<evidence type="ECO:0000313" key="3">
    <source>
        <dbReference type="Proteomes" id="UP001208570"/>
    </source>
</evidence>
<protein>
    <recommendedName>
        <fullName evidence="1">Vacuolar ATPase assembly protein VMA22</fullName>
    </recommendedName>
</protein>